<feature type="domain" description="FKB95-like N-terminal Kelch" evidence="1">
    <location>
        <begin position="58"/>
        <end position="182"/>
    </location>
</feature>
<dbReference type="OrthoDB" id="6500128at2759"/>
<dbReference type="RefSeq" id="XP_030942117.1">
    <property type="nucleotide sequence ID" value="XM_031086257.1"/>
</dbReference>
<proteinExistence type="predicted"/>
<dbReference type="InterPro" id="IPR015915">
    <property type="entry name" value="Kelch-typ_b-propeller"/>
</dbReference>
<reference evidence="2" key="2">
    <citation type="submission" date="2021-01" db="UniProtKB">
        <authorList>
            <consortium name="EnsemblPlants"/>
        </authorList>
    </citation>
    <scope>IDENTIFICATION</scope>
</reference>
<dbReference type="InterPro" id="IPR057499">
    <property type="entry name" value="Kelch_FKB95"/>
</dbReference>
<dbReference type="PANTHER" id="PTHR24414">
    <property type="entry name" value="F-BOX/KELCH-REPEAT PROTEIN SKIP4"/>
    <property type="match status" value="1"/>
</dbReference>
<dbReference type="InParanoid" id="A0A7N2MZ81"/>
<protein>
    <recommendedName>
        <fullName evidence="1">FKB95-like N-terminal Kelch domain-containing protein</fullName>
    </recommendedName>
</protein>
<dbReference type="Proteomes" id="UP000594261">
    <property type="component" value="Chromosome 11"/>
</dbReference>
<dbReference type="AlphaFoldDB" id="A0A7N2MZ81"/>
<name>A0A7N2MZ81_QUELO</name>
<evidence type="ECO:0000313" key="3">
    <source>
        <dbReference type="Proteomes" id="UP000594261"/>
    </source>
</evidence>
<dbReference type="Gramene" id="QL11p055392:mrna">
    <property type="protein sequence ID" value="QL11p055392:mrna:CDS:2"/>
    <property type="gene ID" value="QL11p055392"/>
</dbReference>
<dbReference type="Gene3D" id="2.120.10.80">
    <property type="entry name" value="Kelch-type beta propeller"/>
    <property type="match status" value="1"/>
</dbReference>
<dbReference type="Pfam" id="PF25210">
    <property type="entry name" value="Kelch_FKB95"/>
    <property type="match status" value="1"/>
</dbReference>
<evidence type="ECO:0000313" key="2">
    <source>
        <dbReference type="EnsemblPlants" id="QL11p055392:mrna:CDS:2"/>
    </source>
</evidence>
<dbReference type="EMBL" id="LRBV02000011">
    <property type="status" value="NOT_ANNOTATED_CDS"/>
    <property type="molecule type" value="Genomic_DNA"/>
</dbReference>
<gene>
    <name evidence="2" type="primary">LOC115967196</name>
</gene>
<keyword evidence="3" id="KW-1185">Reference proteome</keyword>
<dbReference type="KEGG" id="qlo:115967196"/>
<dbReference type="InterPro" id="IPR050354">
    <property type="entry name" value="F-box/kelch-repeat_ARATH"/>
</dbReference>
<reference evidence="2 3" key="1">
    <citation type="journal article" date="2016" name="G3 (Bethesda)">
        <title>First Draft Assembly and Annotation of the Genome of a California Endemic Oak Quercus lobata Nee (Fagaceae).</title>
        <authorList>
            <person name="Sork V.L."/>
            <person name="Fitz-Gibbon S.T."/>
            <person name="Puiu D."/>
            <person name="Crepeau M."/>
            <person name="Gugger P.F."/>
            <person name="Sherman R."/>
            <person name="Stevens K."/>
            <person name="Langley C.H."/>
            <person name="Pellegrini M."/>
            <person name="Salzberg S.L."/>
        </authorList>
    </citation>
    <scope>NUCLEOTIDE SEQUENCE [LARGE SCALE GENOMIC DNA]</scope>
    <source>
        <strain evidence="2 3">cv. SW786</strain>
    </source>
</reference>
<evidence type="ECO:0000259" key="1">
    <source>
        <dbReference type="Pfam" id="PF25210"/>
    </source>
</evidence>
<dbReference type="EnsemblPlants" id="QL11p055392:mrna">
    <property type="protein sequence ID" value="QL11p055392:mrna:CDS:2"/>
    <property type="gene ID" value="QL11p055392"/>
</dbReference>
<accession>A0A7N2MZ81</accession>
<dbReference type="PANTHER" id="PTHR24414:SF23">
    <property type="entry name" value="F-BOX_KELCH-REPEAT PROTEIN SKIP6"/>
    <property type="match status" value="1"/>
</dbReference>
<dbReference type="SUPFAM" id="SSF117281">
    <property type="entry name" value="Kelch motif"/>
    <property type="match status" value="1"/>
</dbReference>
<sequence>MEEEENGWAMSDLRETEICVLGKYNTDRYVKCYVIKVPDPDACPHPSYFSCPLFKLKEKKKQPSFSPKELNPLKLNEEKKPWPSQYFAVLGNHLYALGGVIKTRKTDVWILDFTSPHKGWKAGPPMNFRRRDPQMVVVDGKIFVFGGLRFKLKGNSGWMEVFDPLSQTWESLPNPPSYIDDEDDILHAVLEAKHEIVVARP</sequence>
<dbReference type="GeneID" id="115967196"/>
<organism evidence="2 3">
    <name type="scientific">Quercus lobata</name>
    <name type="common">Valley oak</name>
    <dbReference type="NCBI Taxonomy" id="97700"/>
    <lineage>
        <taxon>Eukaryota</taxon>
        <taxon>Viridiplantae</taxon>
        <taxon>Streptophyta</taxon>
        <taxon>Embryophyta</taxon>
        <taxon>Tracheophyta</taxon>
        <taxon>Spermatophyta</taxon>
        <taxon>Magnoliopsida</taxon>
        <taxon>eudicotyledons</taxon>
        <taxon>Gunneridae</taxon>
        <taxon>Pentapetalae</taxon>
        <taxon>rosids</taxon>
        <taxon>fabids</taxon>
        <taxon>Fagales</taxon>
        <taxon>Fagaceae</taxon>
        <taxon>Quercus</taxon>
    </lineage>
</organism>